<accession>A0A2H0UM51</accession>
<comment type="caution">
    <text evidence="2">The sequence shown here is derived from an EMBL/GenBank/DDBJ whole genome shotgun (WGS) entry which is preliminary data.</text>
</comment>
<feature type="region of interest" description="Disordered" evidence="1">
    <location>
        <begin position="1"/>
        <end position="115"/>
    </location>
</feature>
<feature type="compositionally biased region" description="Basic and acidic residues" evidence="1">
    <location>
        <begin position="37"/>
        <end position="85"/>
    </location>
</feature>
<protein>
    <submittedName>
        <fullName evidence="2">Uncharacterized protein</fullName>
    </submittedName>
</protein>
<evidence type="ECO:0000313" key="2">
    <source>
        <dbReference type="EMBL" id="PIR87499.1"/>
    </source>
</evidence>
<evidence type="ECO:0000313" key="3">
    <source>
        <dbReference type="Proteomes" id="UP000229526"/>
    </source>
</evidence>
<evidence type="ECO:0000256" key="1">
    <source>
        <dbReference type="SAM" id="MobiDB-lite"/>
    </source>
</evidence>
<organism evidence="2 3">
    <name type="scientific">Candidatus Harrisonbacteria bacterium CG10_big_fil_rev_8_21_14_0_10_49_15</name>
    <dbReference type="NCBI Taxonomy" id="1974587"/>
    <lineage>
        <taxon>Bacteria</taxon>
        <taxon>Candidatus Harrisoniibacteriota</taxon>
    </lineage>
</organism>
<reference evidence="3" key="1">
    <citation type="submission" date="2017-09" db="EMBL/GenBank/DDBJ databases">
        <title>Depth-based differentiation of microbial function through sediment-hosted aquifers and enrichment of novel symbionts in the deep terrestrial subsurface.</title>
        <authorList>
            <person name="Probst A.J."/>
            <person name="Ladd B."/>
            <person name="Jarett J.K."/>
            <person name="Geller-Mcgrath D.E."/>
            <person name="Sieber C.M.K."/>
            <person name="Emerson J.B."/>
            <person name="Anantharaman K."/>
            <person name="Thomas B.C."/>
            <person name="Malmstrom R."/>
            <person name="Stieglmeier M."/>
            <person name="Klingl A."/>
            <person name="Woyke T."/>
            <person name="Ryan C.M."/>
            <person name="Banfield J.F."/>
        </authorList>
    </citation>
    <scope>NUCLEOTIDE SEQUENCE [LARGE SCALE GENOMIC DNA]</scope>
</reference>
<gene>
    <name evidence="2" type="ORF">COU11_00085</name>
</gene>
<sequence>MKFEAQFNIGTPEEETKTVAKPGTPEKPVSEEQEYTIVDHLEKQNEPADEKSAEQEYTIVDHLEKQNEESSIKEKAPESPEKADASPDVETVAPSDTPEAVAQEQNNAAIDELNREQEKAQLEKLIEAAIIQNKRLSRLEQKLELAKNDQERATWQERIADTEVRYQMLQKHAQELRAELYPARERTEEEAAEAQKEADLLNMEQIFEDPDFLDVLSKQERQLDPTIPKDQDKIRDLYLEFSQDRREGRVERLGERRADLLKAVNLLRKTTGVGGFFRRAKALFSKERKFSGLDKPVQQQVDQIAQKHKVKPNYESMLKALQDTSAQLGLARNEVIKGFRPADLRVLQGGEEQNENDQEELSEAA</sequence>
<proteinExistence type="predicted"/>
<dbReference type="EMBL" id="PFBD01000001">
    <property type="protein sequence ID" value="PIR87499.1"/>
    <property type="molecule type" value="Genomic_DNA"/>
</dbReference>
<name>A0A2H0UM51_9BACT</name>
<dbReference type="AlphaFoldDB" id="A0A2H0UM51"/>
<dbReference type="Proteomes" id="UP000229526">
    <property type="component" value="Unassembled WGS sequence"/>
</dbReference>